<keyword evidence="2" id="KW-1003">Cell membrane</keyword>
<name>A0A159Z2Y5_9RHOB</name>
<keyword evidence="3 6" id="KW-0812">Transmembrane</keyword>
<dbReference type="Proteomes" id="UP000076128">
    <property type="component" value="Chromosome"/>
</dbReference>
<evidence type="ECO:0000256" key="4">
    <source>
        <dbReference type="ARBA" id="ARBA00022989"/>
    </source>
</evidence>
<evidence type="ECO:0000256" key="6">
    <source>
        <dbReference type="SAM" id="Phobius"/>
    </source>
</evidence>
<evidence type="ECO:0000313" key="8">
    <source>
        <dbReference type="Proteomes" id="UP000076128"/>
    </source>
</evidence>
<dbReference type="PATRIC" id="fig|1335048.3.peg.2208"/>
<gene>
    <name evidence="7" type="ORF">AKL17_2115</name>
</gene>
<feature type="transmembrane region" description="Helical" evidence="6">
    <location>
        <begin position="84"/>
        <end position="102"/>
    </location>
</feature>
<evidence type="ECO:0008006" key="9">
    <source>
        <dbReference type="Google" id="ProtNLM"/>
    </source>
</evidence>
<dbReference type="RefSeq" id="WP_066813026.1">
    <property type="nucleotide sequence ID" value="NZ_CP012661.1"/>
</dbReference>
<feature type="transmembrane region" description="Helical" evidence="6">
    <location>
        <begin position="109"/>
        <end position="128"/>
    </location>
</feature>
<dbReference type="Pfam" id="PF09678">
    <property type="entry name" value="Caa3_CtaG"/>
    <property type="match status" value="2"/>
</dbReference>
<sequence>MLLPEAPEFIPYCGPAPLPSDLWGAWNLDPVLIGLLLAGAAVSGLALRAAPGRQRAALAGVAVLALALVSPLCALASALFSARVVHHLLLIAAAAPLLALAWPARGRGGVGVAAAALVHTVLTWIWHAPGPYAWALSSDAAYWVMEGSLLASALWLWRGLLDRRGGPAAPVAAAAATMAQMGLLGGLLLFAGTPLFLAHLSTTAPWGIGPLTDQQLAGIAMAVLASPAYAGAALWQVLSLFRQPQTGAERA</sequence>
<organism evidence="7 8">
    <name type="scientific">Frigidibacter mobilis</name>
    <dbReference type="NCBI Taxonomy" id="1335048"/>
    <lineage>
        <taxon>Bacteria</taxon>
        <taxon>Pseudomonadati</taxon>
        <taxon>Pseudomonadota</taxon>
        <taxon>Alphaproteobacteria</taxon>
        <taxon>Rhodobacterales</taxon>
        <taxon>Paracoccaceae</taxon>
        <taxon>Frigidibacter</taxon>
    </lineage>
</organism>
<dbReference type="AlphaFoldDB" id="A0A159Z2Y5"/>
<dbReference type="GO" id="GO:0005886">
    <property type="term" value="C:plasma membrane"/>
    <property type="evidence" value="ECO:0007669"/>
    <property type="project" value="UniProtKB-SubCell"/>
</dbReference>
<feature type="transmembrane region" description="Helical" evidence="6">
    <location>
        <begin position="57"/>
        <end position="78"/>
    </location>
</feature>
<dbReference type="OrthoDB" id="259025at2"/>
<evidence type="ECO:0000256" key="5">
    <source>
        <dbReference type="ARBA" id="ARBA00023136"/>
    </source>
</evidence>
<feature type="transmembrane region" description="Helical" evidence="6">
    <location>
        <begin position="140"/>
        <end position="157"/>
    </location>
</feature>
<comment type="subcellular location">
    <subcellularLocation>
        <location evidence="1">Cell membrane</location>
        <topology evidence="1">Multi-pass membrane protein</topology>
    </subcellularLocation>
</comment>
<dbReference type="InterPro" id="IPR019108">
    <property type="entry name" value="Caa3_assmbl_CtaG-rel"/>
</dbReference>
<dbReference type="KEGG" id="daa:AKL17_2115"/>
<dbReference type="EMBL" id="CP012661">
    <property type="protein sequence ID" value="AMY69361.1"/>
    <property type="molecule type" value="Genomic_DNA"/>
</dbReference>
<protein>
    <recommendedName>
        <fullName evidence="9">Cytochrome c oxidase assembly factor CtaG</fullName>
    </recommendedName>
</protein>
<accession>A0A159Z2Y5</accession>
<evidence type="ECO:0000256" key="3">
    <source>
        <dbReference type="ARBA" id="ARBA00022692"/>
    </source>
</evidence>
<keyword evidence="4 6" id="KW-1133">Transmembrane helix</keyword>
<feature type="transmembrane region" description="Helical" evidence="6">
    <location>
        <begin position="31"/>
        <end position="50"/>
    </location>
</feature>
<reference evidence="7 8" key="1">
    <citation type="submission" date="2015-09" db="EMBL/GenBank/DDBJ databases">
        <title>Complete genome sequence of Defluviimonas alba cai42t isolated from an oilfield in Xinjiang.</title>
        <authorList>
            <person name="Geng S."/>
            <person name="Pan X."/>
            <person name="Wu X."/>
        </authorList>
    </citation>
    <scope>NUCLEOTIDE SEQUENCE [LARGE SCALE GENOMIC DNA]</scope>
    <source>
        <strain evidence="8">cai42</strain>
    </source>
</reference>
<evidence type="ECO:0000256" key="2">
    <source>
        <dbReference type="ARBA" id="ARBA00022475"/>
    </source>
</evidence>
<keyword evidence="5 6" id="KW-0472">Membrane</keyword>
<feature type="transmembrane region" description="Helical" evidence="6">
    <location>
        <begin position="169"/>
        <end position="196"/>
    </location>
</feature>
<proteinExistence type="predicted"/>
<evidence type="ECO:0000313" key="7">
    <source>
        <dbReference type="EMBL" id="AMY69361.1"/>
    </source>
</evidence>
<feature type="transmembrane region" description="Helical" evidence="6">
    <location>
        <begin position="216"/>
        <end position="241"/>
    </location>
</feature>
<dbReference type="STRING" id="1335048.AKL17_2115"/>
<evidence type="ECO:0000256" key="1">
    <source>
        <dbReference type="ARBA" id="ARBA00004651"/>
    </source>
</evidence>
<keyword evidence="8" id="KW-1185">Reference proteome</keyword>